<feature type="transmembrane region" description="Helical" evidence="1">
    <location>
        <begin position="111"/>
        <end position="130"/>
    </location>
</feature>
<dbReference type="EMBL" id="BBXM02000002">
    <property type="protein sequence ID" value="GIC86302.1"/>
    <property type="molecule type" value="Genomic_DNA"/>
</dbReference>
<reference evidence="3" key="2">
    <citation type="submission" date="2021-01" db="EMBL/GenBank/DDBJ databases">
        <title>Pan-genome distribution and transcriptional activeness of fungal secondary metabolism genes in Aspergillus section Fumigati.</title>
        <authorList>
            <person name="Takahashi H."/>
            <person name="Umemura M."/>
            <person name="Ninomiya A."/>
            <person name="Kusuya Y."/>
            <person name="Urayama S."/>
            <person name="Shimizu M."/>
            <person name="Watanabe A."/>
            <person name="Kamei K."/>
            <person name="Yaguchi T."/>
            <person name="Hagiwara D."/>
        </authorList>
    </citation>
    <scope>NUCLEOTIDE SEQUENCE</scope>
    <source>
        <strain evidence="3">IFM 46973</strain>
    </source>
</reference>
<dbReference type="PANTHER" id="PTHR42109">
    <property type="entry name" value="UNPLACED GENOMIC SCAFFOLD UM_SCAF_CONTIG_1.265, WHOLE GENOME SHOTGUN SEQUENCE"/>
    <property type="match status" value="1"/>
</dbReference>
<keyword evidence="1" id="KW-0812">Transmembrane</keyword>
<proteinExistence type="predicted"/>
<feature type="transmembrane region" description="Helical" evidence="1">
    <location>
        <begin position="182"/>
        <end position="203"/>
    </location>
</feature>
<feature type="transmembrane region" description="Helical" evidence="1">
    <location>
        <begin position="215"/>
        <end position="234"/>
    </location>
</feature>
<dbReference type="RefSeq" id="XP_043143568.1">
    <property type="nucleotide sequence ID" value="XM_043287633.1"/>
</dbReference>
<gene>
    <name evidence="3" type="ORF">Aud_002670</name>
</gene>
<dbReference type="PANTHER" id="PTHR42109:SF2">
    <property type="entry name" value="INTEGRAL MEMBRANE PROTEIN"/>
    <property type="match status" value="1"/>
</dbReference>
<dbReference type="GeneID" id="66990146"/>
<feature type="transmembrane region" description="Helical" evidence="1">
    <location>
        <begin position="254"/>
        <end position="271"/>
    </location>
</feature>
<evidence type="ECO:0000313" key="4">
    <source>
        <dbReference type="Proteomes" id="UP000036893"/>
    </source>
</evidence>
<organism evidence="3 4">
    <name type="scientific">Aspergillus udagawae</name>
    <dbReference type="NCBI Taxonomy" id="91492"/>
    <lineage>
        <taxon>Eukaryota</taxon>
        <taxon>Fungi</taxon>
        <taxon>Dikarya</taxon>
        <taxon>Ascomycota</taxon>
        <taxon>Pezizomycotina</taxon>
        <taxon>Eurotiomycetes</taxon>
        <taxon>Eurotiomycetidae</taxon>
        <taxon>Eurotiales</taxon>
        <taxon>Aspergillaceae</taxon>
        <taxon>Aspergillus</taxon>
        <taxon>Aspergillus subgen. Fumigati</taxon>
    </lineage>
</organism>
<dbReference type="Pfam" id="PF24800">
    <property type="entry name" value="DUF7702"/>
    <property type="match status" value="1"/>
</dbReference>
<accession>A0A8E0QLN6</accession>
<protein>
    <recommendedName>
        <fullName evidence="2">DUF7702 domain-containing protein</fullName>
    </recommendedName>
</protein>
<evidence type="ECO:0000256" key="1">
    <source>
        <dbReference type="SAM" id="Phobius"/>
    </source>
</evidence>
<dbReference type="Proteomes" id="UP000036893">
    <property type="component" value="Unassembled WGS sequence"/>
</dbReference>
<feature type="transmembrane region" description="Helical" evidence="1">
    <location>
        <begin position="35"/>
        <end position="53"/>
    </location>
</feature>
<keyword evidence="1" id="KW-1133">Transmembrane helix</keyword>
<name>A0A8E0QLN6_9EURO</name>
<comment type="caution">
    <text evidence="3">The sequence shown here is derived from an EMBL/GenBank/DDBJ whole genome shotgun (WGS) entry which is preliminary data.</text>
</comment>
<dbReference type="InterPro" id="IPR056119">
    <property type="entry name" value="DUF7702"/>
</dbReference>
<evidence type="ECO:0000259" key="2">
    <source>
        <dbReference type="Pfam" id="PF24800"/>
    </source>
</evidence>
<sequence>MLVFASQLIKQPLNSIPITMKANPMPSPSVDHTRIAIAEVTIFSLIQLVQFVTRFMQEWKYWHHRRERSVRRCVLYSWFGMLGFLAQLRIAGSAMAIAVSNPSKSVWTAEIILQSIGLSPLLFEVSLVLLRSGQAGGRGPGNTRYPKHLRFLLHAFRFPVIISLVCAVVGETMDISACRDIGSGVFVITFAFIIGLVLWIAVAYRTVLPRNGRRVVMLVLATMPFLAVRIAYFLLGEFGSEEFNALTGKEGIKVGMGLLMEIIATVLLLLSRGTMEPFPSKDLHAEELERDDRP</sequence>
<feature type="transmembrane region" description="Helical" evidence="1">
    <location>
        <begin position="74"/>
        <end position="99"/>
    </location>
</feature>
<dbReference type="AlphaFoldDB" id="A0A8E0QLN6"/>
<evidence type="ECO:0000313" key="3">
    <source>
        <dbReference type="EMBL" id="GIC86302.1"/>
    </source>
</evidence>
<feature type="domain" description="DUF7702" evidence="2">
    <location>
        <begin position="81"/>
        <end position="269"/>
    </location>
</feature>
<feature type="transmembrane region" description="Helical" evidence="1">
    <location>
        <begin position="151"/>
        <end position="170"/>
    </location>
</feature>
<keyword evidence="1" id="KW-0472">Membrane</keyword>
<reference evidence="3" key="1">
    <citation type="journal article" date="2015" name="Genome Announc.">
        <title>Draft Genome Sequence of the Pathogenic Filamentous Fungus Aspergillus udagawae Strain IFM 46973T.</title>
        <authorList>
            <person name="Kusuya Y."/>
            <person name="Takahashi-Nakaguchi A."/>
            <person name="Takahashi H."/>
            <person name="Yaguchi T."/>
        </authorList>
    </citation>
    <scope>NUCLEOTIDE SEQUENCE</scope>
    <source>
        <strain evidence="3">IFM 46973</strain>
    </source>
</reference>